<dbReference type="EMBL" id="CP136920">
    <property type="protein sequence ID" value="WOO39965.1"/>
    <property type="molecule type" value="Genomic_DNA"/>
</dbReference>
<feature type="region of interest" description="Disordered" evidence="1">
    <location>
        <begin position="252"/>
        <end position="271"/>
    </location>
</feature>
<dbReference type="InterPro" id="IPR012334">
    <property type="entry name" value="Pectin_lyas_fold"/>
</dbReference>
<keyword evidence="4" id="KW-1185">Reference proteome</keyword>
<dbReference type="SMART" id="SM00710">
    <property type="entry name" value="PbH1"/>
    <property type="match status" value="10"/>
</dbReference>
<dbReference type="InterPro" id="IPR013424">
    <property type="entry name" value="Ice-binding_C"/>
</dbReference>
<dbReference type="RefSeq" id="WP_317832034.1">
    <property type="nucleotide sequence ID" value="NZ_CP136920.1"/>
</dbReference>
<dbReference type="NCBIfam" id="TIGR02595">
    <property type="entry name" value="PEP_CTERM"/>
    <property type="match status" value="1"/>
</dbReference>
<dbReference type="PANTHER" id="PTHR11319:SF35">
    <property type="entry name" value="OUTER MEMBRANE PROTEIN PMPC-RELATED"/>
    <property type="match status" value="1"/>
</dbReference>
<keyword evidence="2" id="KW-0732">Signal</keyword>
<dbReference type="AlphaFoldDB" id="A0AAQ3L643"/>
<organism evidence="3 4">
    <name type="scientific">Rubellicoccus peritrichatus</name>
    <dbReference type="NCBI Taxonomy" id="3080537"/>
    <lineage>
        <taxon>Bacteria</taxon>
        <taxon>Pseudomonadati</taxon>
        <taxon>Verrucomicrobiota</taxon>
        <taxon>Opitutia</taxon>
        <taxon>Puniceicoccales</taxon>
        <taxon>Cerasicoccaceae</taxon>
        <taxon>Rubellicoccus</taxon>
    </lineage>
</organism>
<dbReference type="NCBIfam" id="NF041518">
    <property type="entry name" value="choice_anch_Q"/>
    <property type="match status" value="1"/>
</dbReference>
<dbReference type="Proteomes" id="UP001304300">
    <property type="component" value="Chromosome"/>
</dbReference>
<reference evidence="3 4" key="1">
    <citation type="submission" date="2023-10" db="EMBL/GenBank/DDBJ databases">
        <title>Rubellicoccus peritrichatus gen. nov., sp. nov., isolated from an algae of coral reef tank.</title>
        <authorList>
            <person name="Luo J."/>
        </authorList>
    </citation>
    <scope>NUCLEOTIDE SEQUENCE [LARGE SCALE GENOMIC DNA]</scope>
    <source>
        <strain evidence="3 4">CR14</strain>
    </source>
</reference>
<feature type="region of interest" description="Disordered" evidence="1">
    <location>
        <begin position="287"/>
        <end position="309"/>
    </location>
</feature>
<accession>A0AAQ3L643</accession>
<name>A0AAQ3L643_9BACT</name>
<evidence type="ECO:0000256" key="1">
    <source>
        <dbReference type="SAM" id="MobiDB-lite"/>
    </source>
</evidence>
<dbReference type="InterPro" id="IPR006626">
    <property type="entry name" value="PbH1"/>
</dbReference>
<dbReference type="Gene3D" id="2.160.20.10">
    <property type="entry name" value="Single-stranded right-handed beta-helix, Pectin lyase-like"/>
    <property type="match status" value="1"/>
</dbReference>
<evidence type="ECO:0000256" key="2">
    <source>
        <dbReference type="SAM" id="SignalP"/>
    </source>
</evidence>
<gene>
    <name evidence="3" type="ORF">RZN69_15175</name>
</gene>
<evidence type="ECO:0000313" key="3">
    <source>
        <dbReference type="EMBL" id="WOO39965.1"/>
    </source>
</evidence>
<dbReference type="KEGG" id="puo:RZN69_15175"/>
<feature type="chain" id="PRO_5042949143" evidence="2">
    <location>
        <begin position="19"/>
        <end position="557"/>
    </location>
</feature>
<protein>
    <submittedName>
        <fullName evidence="3">Right-handed parallel beta-helix repeat-containing protein</fullName>
    </submittedName>
</protein>
<sequence length="557" mass="55380">MNYSHRAALALLTTCVWATGLPLAGNAAVYNVINLLDSGAGSLRDAINQAEATPEADQINFQVGGTLDVGSIFPTVTTEFSISSNGFNVILDGTSAANRAFTIDPGGNLSLSSFTLQNFASGASSGGAINVNGGTFSVSGSTFTDNVTDRTGGAIRIGSNGSATINTSVFTNNDGLQGGAIAMSTGSLLLTNSQITNNTASLRLFGAAGLAGGISAFGAPNITIQNSDISNNTGERSNGGIFIQGGTLDIDDSSINNNESQGSGEDGGGLQIASGAQVTITDSEINDNTAASGSRGGGIHAQTGGTSVTIERTTIDGNTADGGGGINVAEADLTVIQSTISNNDALNGGGGGISAASGDEDATRNTVIVENSTISGNTSSLGGGGLIVSAGASGEIDSSTIADNDSGSANGGGLRFSTEFDSTFEVQNSIFSGNIANGATNTIGGGESVDSGGHNLFDDDGGGIIASVGDLFNADADLQPLADNGGPTFTHALGALSDAIDTGSTSLGTDQRGYLRPVSQQDIGAYEFGAPIPEPTTYALLTSLVVLSMVILRRRCA</sequence>
<dbReference type="InterPro" id="IPR059226">
    <property type="entry name" value="Choice_anch_Q_dom"/>
</dbReference>
<dbReference type="SUPFAM" id="SSF51126">
    <property type="entry name" value="Pectin lyase-like"/>
    <property type="match status" value="2"/>
</dbReference>
<feature type="compositionally biased region" description="Polar residues" evidence="1">
    <location>
        <begin position="253"/>
        <end position="263"/>
    </location>
</feature>
<dbReference type="PANTHER" id="PTHR11319">
    <property type="entry name" value="G PROTEIN-COUPLED RECEPTOR-RELATED"/>
    <property type="match status" value="1"/>
</dbReference>
<feature type="signal peptide" evidence="2">
    <location>
        <begin position="1"/>
        <end position="18"/>
    </location>
</feature>
<dbReference type="InterPro" id="IPR011050">
    <property type="entry name" value="Pectin_lyase_fold/virulence"/>
</dbReference>
<evidence type="ECO:0000313" key="4">
    <source>
        <dbReference type="Proteomes" id="UP001304300"/>
    </source>
</evidence>
<proteinExistence type="predicted"/>